<name>A0ACB7ZYY9_9AGAM</name>
<dbReference type="Proteomes" id="UP000790377">
    <property type="component" value="Unassembled WGS sequence"/>
</dbReference>
<comment type="caution">
    <text evidence="1">The sequence shown here is derived from an EMBL/GenBank/DDBJ whole genome shotgun (WGS) entry which is preliminary data.</text>
</comment>
<reference evidence="1" key="1">
    <citation type="journal article" date="2021" name="New Phytol.">
        <title>Evolutionary innovations through gain and loss of genes in the ectomycorrhizal Boletales.</title>
        <authorList>
            <person name="Wu G."/>
            <person name="Miyauchi S."/>
            <person name="Morin E."/>
            <person name="Kuo A."/>
            <person name="Drula E."/>
            <person name="Varga T."/>
            <person name="Kohler A."/>
            <person name="Feng B."/>
            <person name="Cao Y."/>
            <person name="Lipzen A."/>
            <person name="Daum C."/>
            <person name="Hundley H."/>
            <person name="Pangilinan J."/>
            <person name="Johnson J."/>
            <person name="Barry K."/>
            <person name="LaButti K."/>
            <person name="Ng V."/>
            <person name="Ahrendt S."/>
            <person name="Min B."/>
            <person name="Choi I.G."/>
            <person name="Park H."/>
            <person name="Plett J.M."/>
            <person name="Magnuson J."/>
            <person name="Spatafora J.W."/>
            <person name="Nagy L.G."/>
            <person name="Henrissat B."/>
            <person name="Grigoriev I.V."/>
            <person name="Yang Z.L."/>
            <person name="Xu J."/>
            <person name="Martin F.M."/>
        </authorList>
    </citation>
    <scope>NUCLEOTIDE SEQUENCE</scope>
    <source>
        <strain evidence="1">ATCC 28755</strain>
    </source>
</reference>
<sequence>MQSPPEAQSVHPESQPVHPEAQSTPSTNNNTNLQLESTPLTVSADNAHAGSVINAYTISVYNWHHDTRADDITSTNAFDWTGQDGITARLLTVWGGDSDLAFDVDADSTWAGNDDEMQESVSTSTTVDRDTTQQTESQTQYNSYLEHSPLRLYDTHAHRLKHRSTYLPETQGRTPPYIAVSHIWGPVPTHTATDIHTPTNHVPSVPWPVPLSDPAKWDAILGYCARAGVRWLWMDVICLNQHPMVDGTGAPTDAAREKAAEVPRMSAYFRGADACLVVPAGYTAFSDAYSEVTRVFAKFTGTGIDVGVGANLSDDDALEIWESFEMMNVVIKDAWFARLWTYQEYLLPRAHVLLSGQVLDVDLIRRIIDWYHQLLRAGPHMLTKPERGKDYEFVRPGSELVIVGWAPESMGYDLKQELEERDCIDLAKVMHQTRAKATARAEDRLFALYGLLSDAEKVPVAISSDSNSPGAPSHTAGEALLRAKWTETMHKVLVSGRVWPLLYNAIDPDDISPGTRWMPKFTTPRDHSRGVWHGPLVPSTIPLTNRHPIRMAPTGALHLAVRRIARVVGTSAAIGDGGGELNKIFACAWVLHAKGYDLSPIIAQFHYGLAHADRGAVRAEEVEGAQRAVGDALRAESLQACFGVVEQEGLRGKLVYGDGVSGWHRTVLCLDVDGGAEGRRKPMVFLAWVHSSTEPLRGRCWVLDVTSEPVNSVTRWVVVNQSTSSSSGGRGTYTKIGTMYAYAVGVPEDAFVRVTLD</sequence>
<evidence type="ECO:0000313" key="2">
    <source>
        <dbReference type="Proteomes" id="UP000790377"/>
    </source>
</evidence>
<proteinExistence type="predicted"/>
<evidence type="ECO:0000313" key="1">
    <source>
        <dbReference type="EMBL" id="KAH7905563.1"/>
    </source>
</evidence>
<organism evidence="1 2">
    <name type="scientific">Hygrophoropsis aurantiaca</name>
    <dbReference type="NCBI Taxonomy" id="72124"/>
    <lineage>
        <taxon>Eukaryota</taxon>
        <taxon>Fungi</taxon>
        <taxon>Dikarya</taxon>
        <taxon>Basidiomycota</taxon>
        <taxon>Agaricomycotina</taxon>
        <taxon>Agaricomycetes</taxon>
        <taxon>Agaricomycetidae</taxon>
        <taxon>Boletales</taxon>
        <taxon>Coniophorineae</taxon>
        <taxon>Hygrophoropsidaceae</taxon>
        <taxon>Hygrophoropsis</taxon>
    </lineage>
</organism>
<accession>A0ACB7ZYY9</accession>
<protein>
    <submittedName>
        <fullName evidence="1">Uncharacterized protein</fullName>
    </submittedName>
</protein>
<dbReference type="EMBL" id="MU268165">
    <property type="protein sequence ID" value="KAH7905563.1"/>
    <property type="molecule type" value="Genomic_DNA"/>
</dbReference>
<gene>
    <name evidence="1" type="ORF">BJ138DRAFT_1183587</name>
</gene>
<keyword evidence="2" id="KW-1185">Reference proteome</keyword>